<dbReference type="Proteomes" id="UP000239867">
    <property type="component" value="Chromosome"/>
</dbReference>
<dbReference type="EMBL" id="CP021255">
    <property type="protein sequence ID" value="AVD71435.1"/>
    <property type="molecule type" value="Genomic_DNA"/>
</dbReference>
<evidence type="ECO:0000313" key="1">
    <source>
        <dbReference type="EMBL" id="AVD71435.1"/>
    </source>
</evidence>
<sequence length="78" mass="8156">MADLVPDNAQTVATVVAASALSCLQGSTISAGPEFSNGLIRAGGHTVCVRKKRKIERHTGAWGRGAACVDHKFALHRS</sequence>
<name>A0A2L1GP17_9BACT</name>
<protein>
    <submittedName>
        <fullName evidence="1">Uncharacterized protein</fullName>
    </submittedName>
</protein>
<dbReference type="AlphaFoldDB" id="A0A2L1GP17"/>
<keyword evidence="2" id="KW-1185">Reference proteome</keyword>
<reference evidence="1 2" key="1">
    <citation type="journal article" date="2018" name="MBio">
        <title>Insights into the evolution of host association through the isolation and characterization of a novel human periodontal pathobiont, Desulfobulbus oralis.</title>
        <authorList>
            <person name="Cross K.L."/>
            <person name="Chirania P."/>
            <person name="Xiong W."/>
            <person name="Beall C.J."/>
            <person name="Elkins J.G."/>
            <person name="Giannone R.J."/>
            <person name="Griffen A.L."/>
            <person name="Guss A.M."/>
            <person name="Hettich R.L."/>
            <person name="Joshi S.S."/>
            <person name="Mokrzan E.M."/>
            <person name="Martin R.K."/>
            <person name="Zhulin I.B."/>
            <person name="Leys E.J."/>
            <person name="Podar M."/>
        </authorList>
    </citation>
    <scope>NUCLEOTIDE SEQUENCE [LARGE SCALE GENOMIC DNA]</scope>
    <source>
        <strain evidence="1 2">ORNL</strain>
    </source>
</reference>
<gene>
    <name evidence="1" type="ORF">CAY53_08130</name>
</gene>
<dbReference type="KEGG" id="deo:CAY53_08130"/>
<accession>A0A2L1GP17</accession>
<evidence type="ECO:0000313" key="2">
    <source>
        <dbReference type="Proteomes" id="UP000239867"/>
    </source>
</evidence>
<organism evidence="1 2">
    <name type="scientific">Desulfobulbus oralis</name>
    <dbReference type="NCBI Taxonomy" id="1986146"/>
    <lineage>
        <taxon>Bacteria</taxon>
        <taxon>Pseudomonadati</taxon>
        <taxon>Thermodesulfobacteriota</taxon>
        <taxon>Desulfobulbia</taxon>
        <taxon>Desulfobulbales</taxon>
        <taxon>Desulfobulbaceae</taxon>
        <taxon>Desulfobulbus</taxon>
    </lineage>
</organism>
<dbReference type="RefSeq" id="WP_104936696.1">
    <property type="nucleotide sequence ID" value="NZ_CP021255.1"/>
</dbReference>
<proteinExistence type="predicted"/>